<proteinExistence type="predicted"/>
<evidence type="ECO:0000313" key="1">
    <source>
        <dbReference type="EMBL" id="MQW68775.1"/>
    </source>
</evidence>
<gene>
    <name evidence="1" type="ORF">GHJ91_06160</name>
</gene>
<comment type="caution">
    <text evidence="1">The sequence shown here is derived from an EMBL/GenBank/DDBJ whole genome shotgun (WGS) entry which is preliminary data.</text>
</comment>
<sequence>MVSFVLRAEPGTPSVAFERRSADFSSQLTIQPKPSHSRPSSGSAKALVLFLRCWLTSSLYTIVHCSNISFLRHAVWPECGSWRLEDVDAQAKGTFQR</sequence>
<reference evidence="1" key="1">
    <citation type="journal article" date="2013" name="Genome Biol.">
        <title>Comparative genomics of the core and accessory genomes of 48 Sinorhizobium strains comprising five genospecies.</title>
        <authorList>
            <person name="Sugawara M."/>
            <person name="Epstein B."/>
            <person name="Badgley B.D."/>
            <person name="Unno T."/>
            <person name="Xu L."/>
            <person name="Reese J."/>
            <person name="Gyaneshwar P."/>
            <person name="Denny R."/>
            <person name="Mudge J."/>
            <person name="Bharti A.K."/>
            <person name="Farmer A.D."/>
            <person name="May G.D."/>
            <person name="Woodward J.E."/>
            <person name="Medigue C."/>
            <person name="Vallenet D."/>
            <person name="Lajus A."/>
            <person name="Rouy Z."/>
            <person name="Martinez-Vaz B."/>
            <person name="Tiffin P."/>
            <person name="Young N.D."/>
            <person name="Sadowsky M.J."/>
        </authorList>
    </citation>
    <scope>NUCLEOTIDE SEQUENCE</scope>
    <source>
        <strain evidence="1">M1</strain>
    </source>
</reference>
<name>A0A6G1WGM2_9HYPH</name>
<organism evidence="1">
    <name type="scientific">Sinorhizobium medicae</name>
    <dbReference type="NCBI Taxonomy" id="110321"/>
    <lineage>
        <taxon>Bacteria</taxon>
        <taxon>Pseudomonadati</taxon>
        <taxon>Pseudomonadota</taxon>
        <taxon>Alphaproteobacteria</taxon>
        <taxon>Hyphomicrobiales</taxon>
        <taxon>Rhizobiaceae</taxon>
        <taxon>Sinorhizobium/Ensifer group</taxon>
        <taxon>Sinorhizobium</taxon>
    </lineage>
</organism>
<protein>
    <submittedName>
        <fullName evidence="1">Uncharacterized protein</fullName>
    </submittedName>
</protein>
<dbReference type="AlphaFoldDB" id="A0A6G1WGM2"/>
<dbReference type="EMBL" id="WISB01000037">
    <property type="protein sequence ID" value="MQW68775.1"/>
    <property type="molecule type" value="Genomic_DNA"/>
</dbReference>
<accession>A0A6G1WGM2</accession>